<feature type="chain" id="PRO_5037494281" evidence="1">
    <location>
        <begin position="20"/>
        <end position="552"/>
    </location>
</feature>
<gene>
    <name evidence="2" type="ORF">GCM10010911_12540</name>
</gene>
<dbReference type="PROSITE" id="PS51257">
    <property type="entry name" value="PROKAR_LIPOPROTEIN"/>
    <property type="match status" value="1"/>
</dbReference>
<dbReference type="Gene3D" id="3.40.190.10">
    <property type="entry name" value="Periplasmic binding protein-like II"/>
    <property type="match status" value="2"/>
</dbReference>
<feature type="signal peptide" evidence="1">
    <location>
        <begin position="1"/>
        <end position="19"/>
    </location>
</feature>
<evidence type="ECO:0000313" key="3">
    <source>
        <dbReference type="Proteomes" id="UP000612456"/>
    </source>
</evidence>
<reference evidence="2" key="1">
    <citation type="journal article" date="2014" name="Int. J. Syst. Evol. Microbiol.">
        <title>Complete genome sequence of Corynebacterium casei LMG S-19264T (=DSM 44701T), isolated from a smear-ripened cheese.</title>
        <authorList>
            <consortium name="US DOE Joint Genome Institute (JGI-PGF)"/>
            <person name="Walter F."/>
            <person name="Albersmeier A."/>
            <person name="Kalinowski J."/>
            <person name="Ruckert C."/>
        </authorList>
    </citation>
    <scope>NUCLEOTIDE SEQUENCE</scope>
    <source>
        <strain evidence="2">CGMCC 1.15178</strain>
    </source>
</reference>
<dbReference type="AlphaFoldDB" id="A0A916YRA4"/>
<organism evidence="2 3">
    <name type="scientific">Paenibacillus nasutitermitis</name>
    <dbReference type="NCBI Taxonomy" id="1652958"/>
    <lineage>
        <taxon>Bacteria</taxon>
        <taxon>Bacillati</taxon>
        <taxon>Bacillota</taxon>
        <taxon>Bacilli</taxon>
        <taxon>Bacillales</taxon>
        <taxon>Paenibacillaceae</taxon>
        <taxon>Paenibacillus</taxon>
    </lineage>
</organism>
<name>A0A916YRA4_9BACL</name>
<keyword evidence="1" id="KW-0732">Signal</keyword>
<dbReference type="PANTHER" id="PTHR43649">
    <property type="entry name" value="ARABINOSE-BINDING PROTEIN-RELATED"/>
    <property type="match status" value="1"/>
</dbReference>
<dbReference type="InterPro" id="IPR050490">
    <property type="entry name" value="Bact_solute-bd_prot1"/>
</dbReference>
<dbReference type="SUPFAM" id="SSF53850">
    <property type="entry name" value="Periplasmic binding protein-like II"/>
    <property type="match status" value="1"/>
</dbReference>
<dbReference type="Proteomes" id="UP000612456">
    <property type="component" value="Unassembled WGS sequence"/>
</dbReference>
<evidence type="ECO:0000313" key="2">
    <source>
        <dbReference type="EMBL" id="GGD56303.1"/>
    </source>
</evidence>
<protein>
    <submittedName>
        <fullName evidence="2">ABC transporter substrate-binding protein</fullName>
    </submittedName>
</protein>
<sequence length="552" mass="62412">MKARMISVLVIICMIAALAACTKGNTEVKRTVPSANASPTGGTESQDAEQWALPYKGPEVTIKIFGWESFKPIDPATDFGKWVQGKIGNIKLDFEIPPEGTAAKSDLYLASGDVPDIMIYREPAKFMKNYGDGSRSVNLLDYARYMPEYTKRIAEYPHLTSYAKDDKTNYLFFPTWYNTTSELWYMNQDLMDKYNLKAPKNYEEMAQQMELVHKAEPDVSGLLFHGWGFEYQYIIYSMLFGSNGMNQMAVSYDHNKRQWVYPLTANNEVNLNTVKAMREAYANGSLHPDFSTISTDVWTNIRNNGKWLFANLYPFSTADQNNTVKTKFTYMDPPAATGVNPAVRTDYESDTTGWAFIISNTAKNPELAAGLLEFFSSEEFANTYYWGFEGVSYETAADGKKKFLDSYTQMPDADKQSKLGLTTPYTVTQFISNFYAGDAIAASWSDETKRGVTIAAEKLKNGEFANYYGATTPDFTDDVNEKMTVINTAVKTYVTENLTAFIIGKKPIDEWDKFIAGIQKYGDMNWVVEQYNAAPQKPLRAKATERTWLETK</sequence>
<dbReference type="RefSeq" id="WP_188990132.1">
    <property type="nucleotide sequence ID" value="NZ_BMHP01000001.1"/>
</dbReference>
<comment type="caution">
    <text evidence="2">The sequence shown here is derived from an EMBL/GenBank/DDBJ whole genome shotgun (WGS) entry which is preliminary data.</text>
</comment>
<evidence type="ECO:0000256" key="1">
    <source>
        <dbReference type="SAM" id="SignalP"/>
    </source>
</evidence>
<keyword evidence="3" id="KW-1185">Reference proteome</keyword>
<proteinExistence type="predicted"/>
<reference evidence="2" key="2">
    <citation type="submission" date="2020-09" db="EMBL/GenBank/DDBJ databases">
        <authorList>
            <person name="Sun Q."/>
            <person name="Zhou Y."/>
        </authorList>
    </citation>
    <scope>NUCLEOTIDE SEQUENCE</scope>
    <source>
        <strain evidence="2">CGMCC 1.15178</strain>
    </source>
</reference>
<dbReference type="PANTHER" id="PTHR43649:SF12">
    <property type="entry name" value="DIACETYLCHITOBIOSE BINDING PROTEIN DASA"/>
    <property type="match status" value="1"/>
</dbReference>
<accession>A0A916YRA4</accession>
<dbReference type="EMBL" id="BMHP01000001">
    <property type="protein sequence ID" value="GGD56303.1"/>
    <property type="molecule type" value="Genomic_DNA"/>
</dbReference>